<feature type="transmembrane region" description="Helical" evidence="1">
    <location>
        <begin position="94"/>
        <end position="114"/>
    </location>
</feature>
<gene>
    <name evidence="2" type="ORF">V3C41_12330</name>
</gene>
<dbReference type="Proteomes" id="UP001448614">
    <property type="component" value="Unassembled WGS sequence"/>
</dbReference>
<keyword evidence="1" id="KW-0812">Transmembrane</keyword>
<evidence type="ECO:0000313" key="3">
    <source>
        <dbReference type="Proteomes" id="UP001448614"/>
    </source>
</evidence>
<dbReference type="EMBL" id="JBBMFV010000004">
    <property type="protein sequence ID" value="MEO3941858.1"/>
    <property type="molecule type" value="Genomic_DNA"/>
</dbReference>
<dbReference type="RefSeq" id="WP_091549684.1">
    <property type="nucleotide sequence ID" value="NZ_JAVDRC010000001.1"/>
</dbReference>
<accession>A0ABV0GTE9</accession>
<protein>
    <submittedName>
        <fullName evidence="2">Uncharacterized protein</fullName>
    </submittedName>
</protein>
<keyword evidence="1" id="KW-1133">Transmembrane helix</keyword>
<keyword evidence="3" id="KW-1185">Reference proteome</keyword>
<sequence length="127" mass="13953">MGELTKGDLRLGKKAVRFKTVLCAIGFVLGLGITIFVLLSVPWDTRMPYDGKFSRDGSGIPMQIAMLPCLALLFGLWRSGRKLDAHHMGKGSRIAYYILAPTLIVGCVWGQWVMGESILTAGGYFTR</sequence>
<proteinExistence type="predicted"/>
<reference evidence="2 3" key="1">
    <citation type="journal article" date="2024" name="Appl. Microbiol. Biotechnol.">
        <title>Biosynthetic gene clusters with biotechnological applications in novel Antarctic isolates from Actinomycetota.</title>
        <authorList>
            <person name="Bruna P."/>
            <person name="Nunez-Montero K."/>
            <person name="Contreras M.J."/>
            <person name="Leal K."/>
            <person name="Garcia M."/>
            <person name="Abanto M."/>
            <person name="Barrientos L."/>
        </authorList>
    </citation>
    <scope>NUCLEOTIDE SEQUENCE [LARGE SCALE GENOMIC DNA]</scope>
    <source>
        <strain evidence="2 3">Se16.17</strain>
    </source>
</reference>
<comment type="caution">
    <text evidence="2">The sequence shown here is derived from an EMBL/GenBank/DDBJ whole genome shotgun (WGS) entry which is preliminary data.</text>
</comment>
<organism evidence="2 3">
    <name type="scientific">Paenarthrobacter nicotinovorans</name>
    <name type="common">Arthrobacter nicotinovorans</name>
    <dbReference type="NCBI Taxonomy" id="29320"/>
    <lineage>
        <taxon>Bacteria</taxon>
        <taxon>Bacillati</taxon>
        <taxon>Actinomycetota</taxon>
        <taxon>Actinomycetes</taxon>
        <taxon>Micrococcales</taxon>
        <taxon>Micrococcaceae</taxon>
        <taxon>Paenarthrobacter</taxon>
    </lineage>
</organism>
<feature type="transmembrane region" description="Helical" evidence="1">
    <location>
        <begin position="60"/>
        <end position="78"/>
    </location>
</feature>
<evidence type="ECO:0000256" key="1">
    <source>
        <dbReference type="SAM" id="Phobius"/>
    </source>
</evidence>
<name>A0ABV0GTE9_PAENI</name>
<feature type="transmembrane region" description="Helical" evidence="1">
    <location>
        <begin position="21"/>
        <end position="40"/>
    </location>
</feature>
<keyword evidence="1" id="KW-0472">Membrane</keyword>
<evidence type="ECO:0000313" key="2">
    <source>
        <dbReference type="EMBL" id="MEO3941858.1"/>
    </source>
</evidence>